<dbReference type="InterPro" id="IPR012317">
    <property type="entry name" value="Poly(ADP-ribose)pol_cat_dom"/>
</dbReference>
<dbReference type="GO" id="GO:0005737">
    <property type="term" value="C:cytoplasm"/>
    <property type="evidence" value="ECO:0007669"/>
    <property type="project" value="TreeGrafter"/>
</dbReference>
<evidence type="ECO:0000256" key="10">
    <source>
        <dbReference type="SAM" id="MobiDB-lite"/>
    </source>
</evidence>
<evidence type="ECO:0000256" key="3">
    <source>
        <dbReference type="ARBA" id="ARBA00022676"/>
    </source>
</evidence>
<dbReference type="PROSITE" id="PS51154">
    <property type="entry name" value="MACRO"/>
    <property type="match status" value="1"/>
</dbReference>
<dbReference type="GO" id="GO:0005634">
    <property type="term" value="C:nucleus"/>
    <property type="evidence" value="ECO:0007669"/>
    <property type="project" value="UniProtKB-SubCell"/>
</dbReference>
<keyword evidence="3 9" id="KW-0328">Glycosyltransferase</keyword>
<dbReference type="SUPFAM" id="SSF52949">
    <property type="entry name" value="Macro domain-like"/>
    <property type="match status" value="1"/>
</dbReference>
<dbReference type="GO" id="GO:0006508">
    <property type="term" value="P:proteolysis"/>
    <property type="evidence" value="ECO:0007669"/>
    <property type="project" value="UniProtKB-KW"/>
</dbReference>
<reference evidence="13" key="1">
    <citation type="submission" date="2021-02" db="EMBL/GenBank/DDBJ databases">
        <authorList>
            <person name="Nowell W R."/>
        </authorList>
    </citation>
    <scope>NUCLEOTIDE SEQUENCE</scope>
</reference>
<feature type="region of interest" description="Disordered" evidence="10">
    <location>
        <begin position="17"/>
        <end position="43"/>
    </location>
</feature>
<sequence length="941" mass="108085">MNQLKTKLSRTIFQRKYSDGKRTQEHSISSSDNSNIASTTNRVKTDSNSFTSEAFLDWEKTVYSHDWSIPFKHEELLGQCLLSATTLAHAGIADQNENCKRFMEILIPDTVKKLLYSYHVSTWTNEVQLSIFNMIELLIDLIAVRLSYRPVPVQLLETLAMLFDCDSVFQLKHKNKPYEYSLDQTLGDRVLATPPASSIFSVHHQKDTYGWLCQIINRFVLKNGIKNLRKQFQDEQRLTALEYHALLMPFVNCMNYLIKARYRQLFSKEIDQVLDYIEDLNEENFKENSINDAFELLSILRKIYSSARSNCVEHVNKVYLNLILKMVTLSNFDAKMNSLNELAKIIEDSILIPHNVITKYIIKNSILWKVLEGNIDQKQYMGKVRILMDFIAPHISKEEIEKIWKMQHGRSFVSVVHLFTLITSAAAKFNLEQINHLIGCIYKSWKIETASAQEKLIVLLSVIGRQCKQESIGRVLESLWIMAHENGLSRSMLDRLLRKRRISDLDPFYLSPIGNACLKLYDENCRQSLKPTLDSNASSTYSIIKRDLNSLIGIHQGDLTAEQTDIIVQTPERKPISMTIAKGTVEIQIGDITAQKVDVIVGSSSSHILKRAIMNAAGSDVQMAYAKEYKSNPDSLTLSISSGQLPCKRIFFVKWEPNTDKEVLQQSIVDLIWNVIQNIILYKFTSVAFPAIGCGKHGCSKEILVKTMVREIKNQLKMRNLPLTIKFVIEPGQPEIYDEFCKQVLSSQEDLSTSNSHELPSTWVQSTENRVRFIMPINTDEYKSIVTNFDLTMKGKYTQIIQIERIQNERWYMQYLAHCRDFRKRLKRDTEKRLYHGCPQKAADLIIEDCFNRSFAGINGTVYGFGVYFSSNATYSHNYAIPNANGKRFMFVSRVLVGNTILGNGSMKTRPVGFDSTTDDNHIFVTYHDAQAFAEYLITYK</sequence>
<organism evidence="13 14">
    <name type="scientific">Rotaria sordida</name>
    <dbReference type="NCBI Taxonomy" id="392033"/>
    <lineage>
        <taxon>Eukaryota</taxon>
        <taxon>Metazoa</taxon>
        <taxon>Spiralia</taxon>
        <taxon>Gnathifera</taxon>
        <taxon>Rotifera</taxon>
        <taxon>Eurotatoria</taxon>
        <taxon>Bdelloidea</taxon>
        <taxon>Philodinida</taxon>
        <taxon>Philodinidae</taxon>
        <taxon>Rotaria</taxon>
    </lineage>
</organism>
<feature type="domain" description="PARP catalytic" evidence="11">
    <location>
        <begin position="757"/>
        <end position="941"/>
    </location>
</feature>
<dbReference type="SUPFAM" id="SSF56399">
    <property type="entry name" value="ADP-ribosylation"/>
    <property type="match status" value="1"/>
</dbReference>
<evidence type="ECO:0000256" key="9">
    <source>
        <dbReference type="RuleBase" id="RU362114"/>
    </source>
</evidence>
<evidence type="ECO:0000256" key="7">
    <source>
        <dbReference type="ARBA" id="ARBA00023027"/>
    </source>
</evidence>
<dbReference type="PROSITE" id="PS51059">
    <property type="entry name" value="PARP_CATALYTIC"/>
    <property type="match status" value="1"/>
</dbReference>
<dbReference type="GO" id="GO:0010629">
    <property type="term" value="P:negative regulation of gene expression"/>
    <property type="evidence" value="ECO:0007669"/>
    <property type="project" value="TreeGrafter"/>
</dbReference>
<dbReference type="PANTHER" id="PTHR14453">
    <property type="entry name" value="PARP/ZINC FINGER CCCH TYPE DOMAIN CONTAINING PROTEIN"/>
    <property type="match status" value="1"/>
</dbReference>
<dbReference type="InterPro" id="IPR052056">
    <property type="entry name" value="Mono-ARTD/PARP"/>
</dbReference>
<dbReference type="Proteomes" id="UP000663854">
    <property type="component" value="Unassembled WGS sequence"/>
</dbReference>
<name>A0A814JU92_9BILA</name>
<evidence type="ECO:0000256" key="8">
    <source>
        <dbReference type="ARBA" id="ARBA00023242"/>
    </source>
</evidence>
<evidence type="ECO:0000256" key="4">
    <source>
        <dbReference type="ARBA" id="ARBA00022679"/>
    </source>
</evidence>
<comment type="caution">
    <text evidence="13">The sequence shown here is derived from an EMBL/GenBank/DDBJ whole genome shotgun (WGS) entry which is preliminary data.</text>
</comment>
<evidence type="ECO:0000256" key="2">
    <source>
        <dbReference type="ARBA" id="ARBA00022670"/>
    </source>
</evidence>
<protein>
    <recommendedName>
        <fullName evidence="9">Poly [ADP-ribose] polymerase</fullName>
        <shortName evidence="9">PARP</shortName>
        <ecNumber evidence="9">2.4.2.-</ecNumber>
    </recommendedName>
</protein>
<dbReference type="Pfam" id="PF25010">
    <property type="entry name" value="ARM_UBP24_USP9X-Y"/>
    <property type="match status" value="1"/>
</dbReference>
<evidence type="ECO:0000313" key="14">
    <source>
        <dbReference type="Proteomes" id="UP000663854"/>
    </source>
</evidence>
<dbReference type="Pfam" id="PF00644">
    <property type="entry name" value="PARP"/>
    <property type="match status" value="1"/>
</dbReference>
<evidence type="ECO:0000256" key="6">
    <source>
        <dbReference type="ARBA" id="ARBA00022801"/>
    </source>
</evidence>
<keyword evidence="6" id="KW-0378">Hydrolase</keyword>
<dbReference type="Gene3D" id="3.40.220.10">
    <property type="entry name" value="Leucine Aminopeptidase, subunit E, domain 1"/>
    <property type="match status" value="1"/>
</dbReference>
<evidence type="ECO:0000259" key="12">
    <source>
        <dbReference type="PROSITE" id="PS51154"/>
    </source>
</evidence>
<keyword evidence="7 9" id="KW-0520">NAD</keyword>
<dbReference type="EMBL" id="CAJNOH010000445">
    <property type="protein sequence ID" value="CAF1042645.1"/>
    <property type="molecule type" value="Genomic_DNA"/>
</dbReference>
<dbReference type="PANTHER" id="PTHR14453:SF67">
    <property type="entry name" value="POLY [ADP-RIBOSE] POLYMERASE"/>
    <property type="match status" value="1"/>
</dbReference>
<feature type="domain" description="Macro" evidence="12">
    <location>
        <begin position="572"/>
        <end position="745"/>
    </location>
</feature>
<dbReference type="InterPro" id="IPR002589">
    <property type="entry name" value="Macro_dom"/>
</dbReference>
<dbReference type="Pfam" id="PF01661">
    <property type="entry name" value="Macro"/>
    <property type="match status" value="1"/>
</dbReference>
<dbReference type="GO" id="GO:0008233">
    <property type="term" value="F:peptidase activity"/>
    <property type="evidence" value="ECO:0007669"/>
    <property type="project" value="UniProtKB-KW"/>
</dbReference>
<dbReference type="GO" id="GO:0003950">
    <property type="term" value="F:NAD+ poly-ADP-ribosyltransferase activity"/>
    <property type="evidence" value="ECO:0007669"/>
    <property type="project" value="UniProtKB-UniRule"/>
</dbReference>
<dbReference type="InterPro" id="IPR043472">
    <property type="entry name" value="Macro_dom-like"/>
</dbReference>
<dbReference type="AlphaFoldDB" id="A0A814JU92"/>
<keyword evidence="8" id="KW-0539">Nucleus</keyword>
<dbReference type="GO" id="GO:0003714">
    <property type="term" value="F:transcription corepressor activity"/>
    <property type="evidence" value="ECO:0007669"/>
    <property type="project" value="TreeGrafter"/>
</dbReference>
<dbReference type="Gene3D" id="3.90.228.10">
    <property type="match status" value="1"/>
</dbReference>
<keyword evidence="2" id="KW-0645">Protease</keyword>
<dbReference type="EC" id="2.4.2.-" evidence="9"/>
<dbReference type="InterPro" id="IPR056850">
    <property type="entry name" value="ARM_UBP34_24_USP9X_Y"/>
</dbReference>
<keyword evidence="4 9" id="KW-0808">Transferase</keyword>
<gene>
    <name evidence="13" type="ORF">PYM288_LOCUS16726</name>
</gene>
<proteinExistence type="predicted"/>
<comment type="subcellular location">
    <subcellularLocation>
        <location evidence="1">Nucleus</location>
    </subcellularLocation>
</comment>
<evidence type="ECO:0000313" key="13">
    <source>
        <dbReference type="EMBL" id="CAF1042645.1"/>
    </source>
</evidence>
<evidence type="ECO:0000259" key="11">
    <source>
        <dbReference type="PROSITE" id="PS51059"/>
    </source>
</evidence>
<feature type="compositionally biased region" description="Low complexity" evidence="10">
    <location>
        <begin position="27"/>
        <end position="41"/>
    </location>
</feature>
<evidence type="ECO:0000256" key="5">
    <source>
        <dbReference type="ARBA" id="ARBA00022786"/>
    </source>
</evidence>
<keyword evidence="5" id="KW-0833">Ubl conjugation pathway</keyword>
<accession>A0A814JU92</accession>
<evidence type="ECO:0000256" key="1">
    <source>
        <dbReference type="ARBA" id="ARBA00004123"/>
    </source>
</evidence>